<comment type="caution">
    <text evidence="2">The sequence shown here is derived from an EMBL/GenBank/DDBJ whole genome shotgun (WGS) entry which is preliminary data.</text>
</comment>
<evidence type="ECO:0000313" key="2">
    <source>
        <dbReference type="EMBL" id="HIU62816.1"/>
    </source>
</evidence>
<accession>A0A9D1MM43</accession>
<dbReference type="PROSITE" id="PS51257">
    <property type="entry name" value="PROKAR_LIPOPROTEIN"/>
    <property type="match status" value="1"/>
</dbReference>
<protein>
    <recommendedName>
        <fullName evidence="4">DUF4878 domain-containing protein</fullName>
    </recommendedName>
</protein>
<reference evidence="2" key="2">
    <citation type="journal article" date="2021" name="PeerJ">
        <title>Extensive microbial diversity within the chicken gut microbiome revealed by metagenomics and culture.</title>
        <authorList>
            <person name="Gilroy R."/>
            <person name="Ravi A."/>
            <person name="Getino M."/>
            <person name="Pursley I."/>
            <person name="Horton D.L."/>
            <person name="Alikhan N.F."/>
            <person name="Baker D."/>
            <person name="Gharbi K."/>
            <person name="Hall N."/>
            <person name="Watson M."/>
            <person name="Adriaenssens E.M."/>
            <person name="Foster-Nyarko E."/>
            <person name="Jarju S."/>
            <person name="Secka A."/>
            <person name="Antonio M."/>
            <person name="Oren A."/>
            <person name="Chaudhuri R.R."/>
            <person name="La Ragione R."/>
            <person name="Hildebrand F."/>
            <person name="Pallen M.J."/>
        </authorList>
    </citation>
    <scope>NUCLEOTIDE SEQUENCE</scope>
    <source>
        <strain evidence="2">9366</strain>
    </source>
</reference>
<evidence type="ECO:0000313" key="3">
    <source>
        <dbReference type="Proteomes" id="UP000824145"/>
    </source>
</evidence>
<sequence>MKRKVLFALLAALLIVGVVALAACAPTQEEADAFYADLRAQAEEANADLGAVMAETAKYDYTTSFDIMHNYYNGVSRGTVNELDEDGEPIPGKEGENGWKDGEEGYTWMYETAHLDVVKKGNTITTTATIYLPVNEETYENDDVATVAYASAKGSVNSETGEFTLEWSKYGGADGKGADADIAAVDASGNAVGVYDMSALLTLWYDMLSDYGDISDKYDAVTTADSGFKIYQDIAQVSFRQVFDLEGEDYGYWHDPAGDLAADFAGENAKLMSRGFDADIAYNWEVISGMKQTRVSVTSTTKNRMKSFEFFVEDIIAYYDETSVMNKQLILYADVYGNTDFVAEIEITE</sequence>
<keyword evidence="1" id="KW-0732">Signal</keyword>
<dbReference type="EMBL" id="DVNJ01000018">
    <property type="protein sequence ID" value="HIU62816.1"/>
    <property type="molecule type" value="Genomic_DNA"/>
</dbReference>
<dbReference type="Proteomes" id="UP000824145">
    <property type="component" value="Unassembled WGS sequence"/>
</dbReference>
<feature type="chain" id="PRO_5039197742" description="DUF4878 domain-containing protein" evidence="1">
    <location>
        <begin position="23"/>
        <end position="349"/>
    </location>
</feature>
<name>A0A9D1MM43_9FIRM</name>
<gene>
    <name evidence="2" type="ORF">IAB07_03490</name>
</gene>
<dbReference type="AlphaFoldDB" id="A0A9D1MM43"/>
<evidence type="ECO:0008006" key="4">
    <source>
        <dbReference type="Google" id="ProtNLM"/>
    </source>
</evidence>
<organism evidence="2 3">
    <name type="scientific">Candidatus Caccalectryoclostridium excrementigallinarum</name>
    <dbReference type="NCBI Taxonomy" id="2840710"/>
    <lineage>
        <taxon>Bacteria</taxon>
        <taxon>Bacillati</taxon>
        <taxon>Bacillota</taxon>
        <taxon>Clostridia</taxon>
        <taxon>Christensenellales</taxon>
        <taxon>Christensenellaceae</taxon>
        <taxon>Christensenellaceae incertae sedis</taxon>
        <taxon>Candidatus Caccalectryoclostridium</taxon>
    </lineage>
</organism>
<feature type="signal peptide" evidence="1">
    <location>
        <begin position="1"/>
        <end position="22"/>
    </location>
</feature>
<evidence type="ECO:0000256" key="1">
    <source>
        <dbReference type="SAM" id="SignalP"/>
    </source>
</evidence>
<proteinExistence type="predicted"/>
<reference evidence="2" key="1">
    <citation type="submission" date="2020-10" db="EMBL/GenBank/DDBJ databases">
        <authorList>
            <person name="Gilroy R."/>
        </authorList>
    </citation>
    <scope>NUCLEOTIDE SEQUENCE</scope>
    <source>
        <strain evidence="2">9366</strain>
    </source>
</reference>